<proteinExistence type="predicted"/>
<gene>
    <name evidence="3" type="ORF">S12H4_61799</name>
</gene>
<dbReference type="Pfam" id="PF20620">
    <property type="entry name" value="DUF6805"/>
    <property type="match status" value="1"/>
</dbReference>
<feature type="region of interest" description="Disordered" evidence="1">
    <location>
        <begin position="1"/>
        <end position="23"/>
    </location>
</feature>
<feature type="non-terminal residue" evidence="3">
    <location>
        <position position="78"/>
    </location>
</feature>
<name>X1UZG5_9ZZZZ</name>
<organism evidence="3">
    <name type="scientific">marine sediment metagenome</name>
    <dbReference type="NCBI Taxonomy" id="412755"/>
    <lineage>
        <taxon>unclassified sequences</taxon>
        <taxon>metagenomes</taxon>
        <taxon>ecological metagenomes</taxon>
    </lineage>
</organism>
<sequence length="78" mass="8957">MESLSSNPIPRIHSAQRTSQLDGAIGQDFHLEARTIDHIVLGRMQPERDHNFKGEKANKGIFRSRHWRDARGGGWFSF</sequence>
<evidence type="ECO:0000256" key="1">
    <source>
        <dbReference type="SAM" id="MobiDB-lite"/>
    </source>
</evidence>
<dbReference type="EMBL" id="BARW01041163">
    <property type="protein sequence ID" value="GAJ22849.1"/>
    <property type="molecule type" value="Genomic_DNA"/>
</dbReference>
<reference evidence="3" key="1">
    <citation type="journal article" date="2014" name="Front. Microbiol.">
        <title>High frequency of phylogenetically diverse reductive dehalogenase-homologous genes in deep subseafloor sedimentary metagenomes.</title>
        <authorList>
            <person name="Kawai M."/>
            <person name="Futagami T."/>
            <person name="Toyoda A."/>
            <person name="Takaki Y."/>
            <person name="Nishi S."/>
            <person name="Hori S."/>
            <person name="Arai W."/>
            <person name="Tsubouchi T."/>
            <person name="Morono Y."/>
            <person name="Uchiyama I."/>
            <person name="Ito T."/>
            <person name="Fujiyama A."/>
            <person name="Inagaki F."/>
            <person name="Takami H."/>
        </authorList>
    </citation>
    <scope>NUCLEOTIDE SEQUENCE</scope>
    <source>
        <strain evidence="3">Expedition CK06-06</strain>
    </source>
</reference>
<accession>X1UZG5</accession>
<evidence type="ECO:0000313" key="3">
    <source>
        <dbReference type="EMBL" id="GAJ22849.1"/>
    </source>
</evidence>
<evidence type="ECO:0000259" key="2">
    <source>
        <dbReference type="Pfam" id="PF20620"/>
    </source>
</evidence>
<feature type="domain" description="Glycoside hydrolase GH146 substrate-binding" evidence="2">
    <location>
        <begin position="31"/>
        <end position="78"/>
    </location>
</feature>
<dbReference type="InterPro" id="IPR046544">
    <property type="entry name" value="GH146_SB_dom"/>
</dbReference>
<dbReference type="AlphaFoldDB" id="X1UZG5"/>
<protein>
    <recommendedName>
        <fullName evidence="2">Glycoside hydrolase GH146 substrate-binding domain-containing protein</fullName>
    </recommendedName>
</protein>
<comment type="caution">
    <text evidence="3">The sequence shown here is derived from an EMBL/GenBank/DDBJ whole genome shotgun (WGS) entry which is preliminary data.</text>
</comment>